<sequence>MEIPHEDQSSHYDHEKDKFAYLSMRDRIELGKRQVQQSQWGSKYALNGDDSYEHTVGECLTIPTVRDMYGYQSSYTSSWNNHPNLTTQPQPQPSMSTSSLEQAILKISKVMEDFVGEQQKINSHLNEKIDNLESSINVQDDKGLPESFKASTSPGKRRETNSLGPNGKDANFFWDPGGIQHEVGAWVLKIHSQKSGVKSEELVVEKSLKLDALNLDWLGVIDGPPLHGQFRKECL</sequence>
<feature type="region of interest" description="Disordered" evidence="1">
    <location>
        <begin position="136"/>
        <end position="168"/>
    </location>
</feature>
<dbReference type="EMBL" id="AM433256">
    <property type="protein sequence ID" value="CAN82523.1"/>
    <property type="molecule type" value="Genomic_DNA"/>
</dbReference>
<proteinExistence type="predicted"/>
<reference evidence="2" key="1">
    <citation type="journal article" date="2007" name="PLoS ONE">
        <title>The first genome sequence of an elite grapevine cultivar (Pinot noir Vitis vinifera L.): coping with a highly heterozygous genome.</title>
        <authorList>
            <person name="Velasco R."/>
            <person name="Zharkikh A."/>
            <person name="Troggio M."/>
            <person name="Cartwright D.A."/>
            <person name="Cestaro A."/>
            <person name="Pruss D."/>
            <person name="Pindo M."/>
            <person name="FitzGerald L.M."/>
            <person name="Vezzulli S."/>
            <person name="Reid J."/>
            <person name="Malacarne G."/>
            <person name="Iliev D."/>
            <person name="Coppola G."/>
            <person name="Wardell B."/>
            <person name="Micheletti D."/>
            <person name="Macalma T."/>
            <person name="Facci M."/>
            <person name="Mitchell J.T."/>
            <person name="Perazzolli M."/>
            <person name="Eldredge G."/>
            <person name="Gatto P."/>
            <person name="Oyzerski R."/>
            <person name="Moretto M."/>
            <person name="Gutin N."/>
            <person name="Stefanini M."/>
            <person name="Chen Y."/>
            <person name="Segala C."/>
            <person name="Davenport C."/>
            <person name="Dematte L."/>
            <person name="Mraz A."/>
            <person name="Battilana J."/>
            <person name="Stormo K."/>
            <person name="Costa F."/>
            <person name="Tao Q."/>
            <person name="Si-Ammour A."/>
            <person name="Harkins T."/>
            <person name="Lackey A."/>
            <person name="Perbost C."/>
            <person name="Taillon B."/>
            <person name="Stella A."/>
            <person name="Solovyev V."/>
            <person name="Fawcett J.A."/>
            <person name="Sterck L."/>
            <person name="Vandepoele K."/>
            <person name="Grando S.M."/>
            <person name="Toppo S."/>
            <person name="Moser C."/>
            <person name="Lanchbury J."/>
            <person name="Bogden R."/>
            <person name="Skolnick M."/>
            <person name="Sgaramella V."/>
            <person name="Bhatnagar S.K."/>
            <person name="Fontana P."/>
            <person name="Gutin A."/>
            <person name="Van de Peer Y."/>
            <person name="Salamini F."/>
            <person name="Viola R."/>
        </authorList>
    </citation>
    <scope>NUCLEOTIDE SEQUENCE</scope>
</reference>
<gene>
    <name evidence="2" type="ORF">VITISV_016021</name>
</gene>
<protein>
    <submittedName>
        <fullName evidence="2">Uncharacterized protein</fullName>
    </submittedName>
</protein>
<name>A5ARQ8_VITVI</name>
<dbReference type="AlphaFoldDB" id="A5ARQ8"/>
<evidence type="ECO:0000313" key="2">
    <source>
        <dbReference type="EMBL" id="CAN82523.1"/>
    </source>
</evidence>
<accession>A5ARQ8</accession>
<organism evidence="2">
    <name type="scientific">Vitis vinifera</name>
    <name type="common">Grape</name>
    <dbReference type="NCBI Taxonomy" id="29760"/>
    <lineage>
        <taxon>Eukaryota</taxon>
        <taxon>Viridiplantae</taxon>
        <taxon>Streptophyta</taxon>
        <taxon>Embryophyta</taxon>
        <taxon>Tracheophyta</taxon>
        <taxon>Spermatophyta</taxon>
        <taxon>Magnoliopsida</taxon>
        <taxon>eudicotyledons</taxon>
        <taxon>Gunneridae</taxon>
        <taxon>Pentapetalae</taxon>
        <taxon>rosids</taxon>
        <taxon>Vitales</taxon>
        <taxon>Vitaceae</taxon>
        <taxon>Viteae</taxon>
        <taxon>Vitis</taxon>
    </lineage>
</organism>
<evidence type="ECO:0000256" key="1">
    <source>
        <dbReference type="SAM" id="MobiDB-lite"/>
    </source>
</evidence>